<name>A0A506PID3_9FLAO</name>
<dbReference type="Proteomes" id="UP000317332">
    <property type="component" value="Unassembled WGS sequence"/>
</dbReference>
<dbReference type="PANTHER" id="PTHR22916:SF3">
    <property type="entry name" value="UDP-GLCNAC:BETAGAL BETA-1,3-N-ACETYLGLUCOSAMINYLTRANSFERASE-LIKE PROTEIN 1"/>
    <property type="match status" value="1"/>
</dbReference>
<dbReference type="SUPFAM" id="SSF53448">
    <property type="entry name" value="Nucleotide-diphospho-sugar transferases"/>
    <property type="match status" value="1"/>
</dbReference>
<dbReference type="InterPro" id="IPR001173">
    <property type="entry name" value="Glyco_trans_2-like"/>
</dbReference>
<proteinExistence type="predicted"/>
<dbReference type="OrthoDB" id="9810303at2"/>
<evidence type="ECO:0000259" key="1">
    <source>
        <dbReference type="Pfam" id="PF00535"/>
    </source>
</evidence>
<sequence length="316" mass="37240">MNFIDYLPTLKNENITKNFKYKFTVFTPVYNRESTIHRVFNSLNKQTFKDFELILINDGSTDSSHEVILELLKTASFKVNYINNSENQHKMACYFQAIDLAQGKFLIILDSDDECVENALNIFNETYNSIPKNKREIISGITSLCMDVSGQLIGEKFPEHHYYSNTFRKNIYFPNSGERWGFTKTEILKRIKINPNMFSRGLIPEGLIWEFISSQGYETLYINEILRIYHTDTSNRLSNINHKKNSFGVAVYSISVINWFSGDYIFKKPKYFLKRTYTLLRAANYLNYKKQDYLRAIPNKGLKKIFEIGWHFKHLF</sequence>
<dbReference type="RefSeq" id="WP_140990331.1">
    <property type="nucleotide sequence ID" value="NZ_VHIQ01000004.1"/>
</dbReference>
<dbReference type="CDD" id="cd00761">
    <property type="entry name" value="Glyco_tranf_GTA_type"/>
    <property type="match status" value="1"/>
</dbReference>
<dbReference type="AlphaFoldDB" id="A0A506PID3"/>
<evidence type="ECO:0000313" key="2">
    <source>
        <dbReference type="EMBL" id="TPV33369.1"/>
    </source>
</evidence>
<accession>A0A506PID3</accession>
<protein>
    <submittedName>
        <fullName evidence="2">Glycosyltransferase family 2 protein</fullName>
    </submittedName>
</protein>
<dbReference type="Pfam" id="PF00535">
    <property type="entry name" value="Glycos_transf_2"/>
    <property type="match status" value="1"/>
</dbReference>
<feature type="domain" description="Glycosyltransferase 2-like" evidence="1">
    <location>
        <begin position="24"/>
        <end position="121"/>
    </location>
</feature>
<keyword evidence="3" id="KW-1185">Reference proteome</keyword>
<dbReference type="GO" id="GO:0016758">
    <property type="term" value="F:hexosyltransferase activity"/>
    <property type="evidence" value="ECO:0007669"/>
    <property type="project" value="UniProtKB-ARBA"/>
</dbReference>
<dbReference type="Gene3D" id="3.90.550.10">
    <property type="entry name" value="Spore Coat Polysaccharide Biosynthesis Protein SpsA, Chain A"/>
    <property type="match status" value="1"/>
</dbReference>
<evidence type="ECO:0000313" key="3">
    <source>
        <dbReference type="Proteomes" id="UP000317332"/>
    </source>
</evidence>
<comment type="caution">
    <text evidence="2">The sequence shown here is derived from an EMBL/GenBank/DDBJ whole genome shotgun (WGS) entry which is preliminary data.</text>
</comment>
<dbReference type="InterPro" id="IPR029044">
    <property type="entry name" value="Nucleotide-diphossugar_trans"/>
</dbReference>
<gene>
    <name evidence="2" type="ORF">FJ651_09765</name>
</gene>
<organism evidence="2 3">
    <name type="scientific">Paucihalobacter ruber</name>
    <dbReference type="NCBI Taxonomy" id="2567861"/>
    <lineage>
        <taxon>Bacteria</taxon>
        <taxon>Pseudomonadati</taxon>
        <taxon>Bacteroidota</taxon>
        <taxon>Flavobacteriia</taxon>
        <taxon>Flavobacteriales</taxon>
        <taxon>Flavobacteriaceae</taxon>
        <taxon>Paucihalobacter</taxon>
    </lineage>
</organism>
<keyword evidence="2" id="KW-0808">Transferase</keyword>
<reference evidence="2 3" key="1">
    <citation type="submission" date="2019-06" db="EMBL/GenBank/DDBJ databases">
        <title>Flavobacteriaceae Paucihalobacterium erythroidium CWB-1, complete genome.</title>
        <authorList>
            <person name="Wu S."/>
        </authorList>
    </citation>
    <scope>NUCLEOTIDE SEQUENCE [LARGE SCALE GENOMIC DNA]</scope>
    <source>
        <strain evidence="2 3">CWB-1</strain>
    </source>
</reference>
<dbReference type="PANTHER" id="PTHR22916">
    <property type="entry name" value="GLYCOSYLTRANSFERASE"/>
    <property type="match status" value="1"/>
</dbReference>
<dbReference type="EMBL" id="VHIQ01000004">
    <property type="protein sequence ID" value="TPV33369.1"/>
    <property type="molecule type" value="Genomic_DNA"/>
</dbReference>